<reference evidence="1" key="1">
    <citation type="journal article" date="2023" name="Plant J.">
        <title>Genome sequences and population genomics provide insights into the demographic history, inbreeding, and mutation load of two 'living fossil' tree species of Dipteronia.</title>
        <authorList>
            <person name="Feng Y."/>
            <person name="Comes H.P."/>
            <person name="Chen J."/>
            <person name="Zhu S."/>
            <person name="Lu R."/>
            <person name="Zhang X."/>
            <person name="Li P."/>
            <person name="Qiu J."/>
            <person name="Olsen K.M."/>
            <person name="Qiu Y."/>
        </authorList>
    </citation>
    <scope>NUCLEOTIDE SEQUENCE</scope>
    <source>
        <strain evidence="1">NBL</strain>
    </source>
</reference>
<evidence type="ECO:0008006" key="3">
    <source>
        <dbReference type="Google" id="ProtNLM"/>
    </source>
</evidence>
<comment type="caution">
    <text evidence="1">The sequence shown here is derived from an EMBL/GenBank/DDBJ whole genome shotgun (WGS) entry which is preliminary data.</text>
</comment>
<dbReference type="InterPro" id="IPR040256">
    <property type="entry name" value="At4g02000-like"/>
</dbReference>
<sequence length="481" mass="52878">MLQCRYSNLVHTAVPLHAHTIFSSRLQCPLHYSVAAKVSRYSISVDSTVSATAPATVVLLQYSATATVSRTMVSPLLHGIMEDPMSLEASLSSSQQTSIVLPTTSSLGDNLVTVGDSIQGPVMNSNPLTMGSKSYADLLRAPQASVQSFPMTSPPSKKRGFVSIPVDPIAYQSKLELCKEALIGRVVLASVFWDKNKFWGLGSVNLKPGVLRLQPWVPDFNPSLQKSTNTQVWVRFYDLSWEYWHSNIIFDLARGIGVPLRLDKATIDGDFGHYARVLVDVDMSALLPSSILLEKDEFHSFFISVEYENLPSFCSICSSVGYLPGSCHWNKSKVPTASTRKSSQPMVEVSVEGTSFQPIPLRSSKMVYRSIDKTVQEIQVCNVLPRKVPPHSSVVVSSGFHVMEAISLGIPSQSLGVRVLVASYGLTIQDDRHIVRDEINPSWDMRSESSLLNSQAELYFIANSSWAKQVETDDLDSDGLA</sequence>
<dbReference type="PANTHER" id="PTHR31286:SF60">
    <property type="entry name" value="PROTEIN, PUTATIVE-RELATED"/>
    <property type="match status" value="1"/>
</dbReference>
<gene>
    <name evidence="1" type="ORF">Dsin_021783</name>
</gene>
<organism evidence="1 2">
    <name type="scientific">Dipteronia sinensis</name>
    <dbReference type="NCBI Taxonomy" id="43782"/>
    <lineage>
        <taxon>Eukaryota</taxon>
        <taxon>Viridiplantae</taxon>
        <taxon>Streptophyta</taxon>
        <taxon>Embryophyta</taxon>
        <taxon>Tracheophyta</taxon>
        <taxon>Spermatophyta</taxon>
        <taxon>Magnoliopsida</taxon>
        <taxon>eudicotyledons</taxon>
        <taxon>Gunneridae</taxon>
        <taxon>Pentapetalae</taxon>
        <taxon>rosids</taxon>
        <taxon>malvids</taxon>
        <taxon>Sapindales</taxon>
        <taxon>Sapindaceae</taxon>
        <taxon>Hippocastanoideae</taxon>
        <taxon>Acereae</taxon>
        <taxon>Dipteronia</taxon>
    </lineage>
</organism>
<evidence type="ECO:0000313" key="1">
    <source>
        <dbReference type="EMBL" id="KAK3198368.1"/>
    </source>
</evidence>
<dbReference type="AlphaFoldDB" id="A0AAE0DZ53"/>
<evidence type="ECO:0000313" key="2">
    <source>
        <dbReference type="Proteomes" id="UP001281410"/>
    </source>
</evidence>
<dbReference type="Proteomes" id="UP001281410">
    <property type="component" value="Unassembled WGS sequence"/>
</dbReference>
<accession>A0AAE0DZ53</accession>
<keyword evidence="2" id="KW-1185">Reference proteome</keyword>
<protein>
    <recommendedName>
        <fullName evidence="3">DUF4283 domain-containing protein</fullName>
    </recommendedName>
</protein>
<dbReference type="EMBL" id="JANJYJ010000007">
    <property type="protein sequence ID" value="KAK3198368.1"/>
    <property type="molecule type" value="Genomic_DNA"/>
</dbReference>
<dbReference type="PANTHER" id="PTHR31286">
    <property type="entry name" value="GLYCINE-RICH CELL WALL STRUCTURAL PROTEIN 1.8-LIKE"/>
    <property type="match status" value="1"/>
</dbReference>
<proteinExistence type="predicted"/>
<name>A0AAE0DZ53_9ROSI</name>